<evidence type="ECO:0000256" key="7">
    <source>
        <dbReference type="ARBA" id="ARBA00023315"/>
    </source>
</evidence>
<dbReference type="CDD" id="cd03351">
    <property type="entry name" value="LbH_UDP-GlcNAc_AT"/>
    <property type="match status" value="1"/>
</dbReference>
<dbReference type="InterPro" id="IPR037157">
    <property type="entry name" value="Acetyltransf_C_sf"/>
</dbReference>
<feature type="domain" description="UDP N-acetylglucosamine O-acyltransferase C-terminal" evidence="8">
    <location>
        <begin position="175"/>
        <end position="255"/>
    </location>
</feature>
<organism evidence="9 10">
    <name type="scientific">candidate division WOR-3 bacterium</name>
    <dbReference type="NCBI Taxonomy" id="2052148"/>
    <lineage>
        <taxon>Bacteria</taxon>
        <taxon>Bacteria division WOR-3</taxon>
    </lineage>
</organism>
<dbReference type="Pfam" id="PF00132">
    <property type="entry name" value="Hexapep"/>
    <property type="match status" value="2"/>
</dbReference>
<gene>
    <name evidence="9" type="primary">lpxA</name>
    <name evidence="9" type="ORF">GF359_09580</name>
</gene>
<keyword evidence="5" id="KW-0677">Repeat</keyword>
<evidence type="ECO:0000256" key="5">
    <source>
        <dbReference type="ARBA" id="ARBA00022737"/>
    </source>
</evidence>
<dbReference type="GO" id="GO:0008780">
    <property type="term" value="F:acyl-[acyl-carrier-protein]-UDP-N-acetylglucosamine O-acyltransferase activity"/>
    <property type="evidence" value="ECO:0007669"/>
    <property type="project" value="UniProtKB-EC"/>
</dbReference>
<dbReference type="AlphaFoldDB" id="A0A9D5KC44"/>
<dbReference type="InterPro" id="IPR010137">
    <property type="entry name" value="Lipid_A_LpxA"/>
</dbReference>
<keyword evidence="4 9" id="KW-0808">Transferase</keyword>
<dbReference type="PANTHER" id="PTHR43480">
    <property type="entry name" value="ACYL-[ACYL-CARRIER-PROTEIN]--UDP-N-ACETYLGLUCOSAMINE O-ACYLTRANSFERASE"/>
    <property type="match status" value="1"/>
</dbReference>
<dbReference type="Gene3D" id="1.20.1180.10">
    <property type="entry name" value="Udp N-acetylglucosamine O-acyltransferase, C-terminal domain"/>
    <property type="match status" value="1"/>
</dbReference>
<sequence length="260" mass="28235">MPDIDPTARVSAGAELGKDVRIGPYAIVADNVVLGEGSVVSAHAVLKDYVRVGPGCMIGEHAVLGGLPQDTRFRGEKSFLELDDGVTVREFATLHRATGEGERTYVAKGTYIMAYSHVSHNCRLGKNVTVANSVQLAGHVEVGDAAFLGGATGVHQFVRIGRLAMVGAHSYLTQDIPPFLTGSGHPFFVLGPNRVGMERAGFPQDTQTAIKHLFKLAYKDKRPLSQAVRELNPKELALDEVKEFIRFIDETNRGIRLKCR</sequence>
<dbReference type="InterPro" id="IPR011004">
    <property type="entry name" value="Trimer_LpxA-like_sf"/>
</dbReference>
<evidence type="ECO:0000256" key="2">
    <source>
        <dbReference type="ARBA" id="ARBA00022516"/>
    </source>
</evidence>
<keyword evidence="3" id="KW-0441">Lipid A biosynthesis</keyword>
<dbReference type="Gene3D" id="2.160.10.10">
    <property type="entry name" value="Hexapeptide repeat proteins"/>
    <property type="match status" value="1"/>
</dbReference>
<dbReference type="GO" id="GO:0009245">
    <property type="term" value="P:lipid A biosynthetic process"/>
    <property type="evidence" value="ECO:0007669"/>
    <property type="project" value="UniProtKB-KW"/>
</dbReference>
<dbReference type="PROSITE" id="PS00101">
    <property type="entry name" value="HEXAPEP_TRANSFERASES"/>
    <property type="match status" value="2"/>
</dbReference>
<dbReference type="NCBIfam" id="NF003657">
    <property type="entry name" value="PRK05289.1"/>
    <property type="match status" value="1"/>
</dbReference>
<reference evidence="9" key="1">
    <citation type="submission" date="2019-11" db="EMBL/GenBank/DDBJ databases">
        <title>Microbial mats filling the niche in hypersaline microbial mats.</title>
        <authorList>
            <person name="Wong H.L."/>
            <person name="Macleod F.I."/>
            <person name="White R.A. III"/>
            <person name="Burns B.P."/>
        </authorList>
    </citation>
    <scope>NUCLEOTIDE SEQUENCE</scope>
    <source>
        <strain evidence="9">Bin_327</strain>
    </source>
</reference>
<dbReference type="InterPro" id="IPR029098">
    <property type="entry name" value="Acetyltransf_C"/>
</dbReference>
<dbReference type="EMBL" id="WJKJ01000316">
    <property type="protein sequence ID" value="MBD3365449.1"/>
    <property type="molecule type" value="Genomic_DNA"/>
</dbReference>
<dbReference type="PANTHER" id="PTHR43480:SF1">
    <property type="entry name" value="ACYL-[ACYL-CARRIER-PROTEIN]--UDP-N-ACETYLGLUCOSAMINE O-ACYLTRANSFERASE, MITOCHONDRIAL-RELATED"/>
    <property type="match status" value="1"/>
</dbReference>
<dbReference type="EC" id="2.3.1.129" evidence="9"/>
<name>A0A9D5KC44_UNCW3</name>
<keyword evidence="1" id="KW-0963">Cytoplasm</keyword>
<evidence type="ECO:0000256" key="6">
    <source>
        <dbReference type="ARBA" id="ARBA00023098"/>
    </source>
</evidence>
<evidence type="ECO:0000259" key="8">
    <source>
        <dbReference type="Pfam" id="PF13720"/>
    </source>
</evidence>
<evidence type="ECO:0000313" key="9">
    <source>
        <dbReference type="EMBL" id="MBD3365449.1"/>
    </source>
</evidence>
<dbReference type="PIRSF" id="PIRSF000456">
    <property type="entry name" value="UDP-GlcNAc_acltr"/>
    <property type="match status" value="1"/>
</dbReference>
<keyword evidence="2" id="KW-0444">Lipid biosynthesis</keyword>
<dbReference type="Proteomes" id="UP000630660">
    <property type="component" value="Unassembled WGS sequence"/>
</dbReference>
<dbReference type="InterPro" id="IPR018357">
    <property type="entry name" value="Hexapep_transf_CS"/>
</dbReference>
<comment type="caution">
    <text evidence="9">The sequence shown here is derived from an EMBL/GenBank/DDBJ whole genome shotgun (WGS) entry which is preliminary data.</text>
</comment>
<evidence type="ECO:0000256" key="4">
    <source>
        <dbReference type="ARBA" id="ARBA00022679"/>
    </source>
</evidence>
<keyword evidence="6" id="KW-0443">Lipid metabolism</keyword>
<dbReference type="NCBIfam" id="TIGR01852">
    <property type="entry name" value="lipid_A_lpxA"/>
    <property type="match status" value="1"/>
</dbReference>
<accession>A0A9D5KC44</accession>
<evidence type="ECO:0000256" key="1">
    <source>
        <dbReference type="ARBA" id="ARBA00022490"/>
    </source>
</evidence>
<dbReference type="Pfam" id="PF13720">
    <property type="entry name" value="Acetyltransf_11"/>
    <property type="match status" value="1"/>
</dbReference>
<dbReference type="InterPro" id="IPR001451">
    <property type="entry name" value="Hexapep"/>
</dbReference>
<protein>
    <submittedName>
        <fullName evidence="9">Acyl-ACP--UDP-N-acetylglucosamine O-acyltransferase</fullName>
        <ecNumber evidence="9">2.3.1.129</ecNumber>
    </submittedName>
</protein>
<evidence type="ECO:0000256" key="3">
    <source>
        <dbReference type="ARBA" id="ARBA00022556"/>
    </source>
</evidence>
<keyword evidence="7 9" id="KW-0012">Acyltransferase</keyword>
<dbReference type="GO" id="GO:0016020">
    <property type="term" value="C:membrane"/>
    <property type="evidence" value="ECO:0007669"/>
    <property type="project" value="GOC"/>
</dbReference>
<proteinExistence type="predicted"/>
<evidence type="ECO:0000313" key="10">
    <source>
        <dbReference type="Proteomes" id="UP000630660"/>
    </source>
</evidence>
<dbReference type="SUPFAM" id="SSF51161">
    <property type="entry name" value="Trimeric LpxA-like enzymes"/>
    <property type="match status" value="1"/>
</dbReference>